<evidence type="ECO:0000313" key="2">
    <source>
        <dbReference type="Proteomes" id="UP000299102"/>
    </source>
</evidence>
<comment type="caution">
    <text evidence="1">The sequence shown here is derived from an EMBL/GenBank/DDBJ whole genome shotgun (WGS) entry which is preliminary data.</text>
</comment>
<protein>
    <submittedName>
        <fullName evidence="1">Uncharacterized protein</fullName>
    </submittedName>
</protein>
<organism evidence="1 2">
    <name type="scientific">Eumeta variegata</name>
    <name type="common">Bagworm moth</name>
    <name type="synonym">Eumeta japonica</name>
    <dbReference type="NCBI Taxonomy" id="151549"/>
    <lineage>
        <taxon>Eukaryota</taxon>
        <taxon>Metazoa</taxon>
        <taxon>Ecdysozoa</taxon>
        <taxon>Arthropoda</taxon>
        <taxon>Hexapoda</taxon>
        <taxon>Insecta</taxon>
        <taxon>Pterygota</taxon>
        <taxon>Neoptera</taxon>
        <taxon>Endopterygota</taxon>
        <taxon>Lepidoptera</taxon>
        <taxon>Glossata</taxon>
        <taxon>Ditrysia</taxon>
        <taxon>Tineoidea</taxon>
        <taxon>Psychidae</taxon>
        <taxon>Oiketicinae</taxon>
        <taxon>Eumeta</taxon>
    </lineage>
</organism>
<sequence>MIGAHGRSLPQRSQQCVAGLLVRNRISDEEGNGLMQRGVGHQNFYLLNESQQRRLLPHVCMVREYSISPVESAHFYAATKLTKARLYPIT</sequence>
<dbReference type="EMBL" id="BGZK01000156">
    <property type="protein sequence ID" value="GBP24032.1"/>
    <property type="molecule type" value="Genomic_DNA"/>
</dbReference>
<dbReference type="Proteomes" id="UP000299102">
    <property type="component" value="Unassembled WGS sequence"/>
</dbReference>
<name>A0A4C1UDI6_EUMVA</name>
<keyword evidence="2" id="KW-1185">Reference proteome</keyword>
<gene>
    <name evidence="1" type="ORF">EVAR_10133_1</name>
</gene>
<accession>A0A4C1UDI6</accession>
<reference evidence="1 2" key="1">
    <citation type="journal article" date="2019" name="Commun. Biol.">
        <title>The bagworm genome reveals a unique fibroin gene that provides high tensile strength.</title>
        <authorList>
            <person name="Kono N."/>
            <person name="Nakamura H."/>
            <person name="Ohtoshi R."/>
            <person name="Tomita M."/>
            <person name="Numata K."/>
            <person name="Arakawa K."/>
        </authorList>
    </citation>
    <scope>NUCLEOTIDE SEQUENCE [LARGE SCALE GENOMIC DNA]</scope>
</reference>
<dbReference type="AlphaFoldDB" id="A0A4C1UDI6"/>
<evidence type="ECO:0000313" key="1">
    <source>
        <dbReference type="EMBL" id="GBP24032.1"/>
    </source>
</evidence>
<proteinExistence type="predicted"/>